<dbReference type="RefSeq" id="WP_171975160.1">
    <property type="nucleotide sequence ID" value="NZ_CAWOXK010000001.1"/>
</dbReference>
<evidence type="ECO:0000313" key="2">
    <source>
        <dbReference type="Proteomes" id="UP000503129"/>
    </source>
</evidence>
<evidence type="ECO:0000313" key="1">
    <source>
        <dbReference type="EMBL" id="QDL06562.1"/>
    </source>
</evidence>
<dbReference type="KEGG" id="bsen:DP114_00355"/>
<protein>
    <submittedName>
        <fullName evidence="1">Uncharacterized protein</fullName>
    </submittedName>
</protein>
<sequence length="70" mass="8071">MNEQRQQAYLDLIKKLLNCPSEEEAEILQANLDLLDAEFLLMLEGVAEYMSQQGNENAANWLTHILHLEI</sequence>
<gene>
    <name evidence="1" type="ORF">DP114_00355</name>
</gene>
<reference evidence="1 2" key="1">
    <citation type="submission" date="2018-06" db="EMBL/GenBank/DDBJ databases">
        <title>Comparative genomics of Brasilonema spp. strains.</title>
        <authorList>
            <person name="Alvarenga D.O."/>
            <person name="Fiore M.F."/>
            <person name="Varani A.M."/>
        </authorList>
    </citation>
    <scope>NUCLEOTIDE SEQUENCE [LARGE SCALE GENOMIC DNA]</scope>
    <source>
        <strain evidence="1 2">CENA114</strain>
    </source>
</reference>
<name>A0A856M753_9CYAN</name>
<dbReference type="EMBL" id="CP030118">
    <property type="protein sequence ID" value="QDL06562.1"/>
    <property type="molecule type" value="Genomic_DNA"/>
</dbReference>
<dbReference type="AlphaFoldDB" id="A0A856M753"/>
<proteinExistence type="predicted"/>
<accession>A0A856M753</accession>
<organism evidence="1 2">
    <name type="scientific">Brasilonema sennae CENA114</name>
    <dbReference type="NCBI Taxonomy" id="415709"/>
    <lineage>
        <taxon>Bacteria</taxon>
        <taxon>Bacillati</taxon>
        <taxon>Cyanobacteriota</taxon>
        <taxon>Cyanophyceae</taxon>
        <taxon>Nostocales</taxon>
        <taxon>Scytonemataceae</taxon>
        <taxon>Brasilonema</taxon>
        <taxon>Bromeliae group (in: Brasilonema)</taxon>
    </lineage>
</organism>
<dbReference type="Proteomes" id="UP000503129">
    <property type="component" value="Chromosome"/>
</dbReference>
<keyword evidence="2" id="KW-1185">Reference proteome</keyword>